<dbReference type="AlphaFoldDB" id="A0AB34IBV7"/>
<reference evidence="2 3" key="1">
    <citation type="journal article" date="2024" name="Science">
        <title>Giant polyketide synthase enzymes in the biosynthesis of giant marine polyether toxins.</title>
        <authorList>
            <person name="Fallon T.R."/>
            <person name="Shende V.V."/>
            <person name="Wierzbicki I.H."/>
            <person name="Pendleton A.L."/>
            <person name="Watervoot N.F."/>
            <person name="Auber R.P."/>
            <person name="Gonzalez D.J."/>
            <person name="Wisecaver J.H."/>
            <person name="Moore B.S."/>
        </authorList>
    </citation>
    <scope>NUCLEOTIDE SEQUENCE [LARGE SCALE GENOMIC DNA]</scope>
    <source>
        <strain evidence="2 3">12B1</strain>
    </source>
</reference>
<name>A0AB34IBV7_PRYPA</name>
<dbReference type="InterPro" id="IPR013217">
    <property type="entry name" value="Methyltransf_12"/>
</dbReference>
<protein>
    <recommendedName>
        <fullName evidence="1">Methyltransferase type 12 domain-containing protein</fullName>
    </recommendedName>
</protein>
<evidence type="ECO:0000313" key="2">
    <source>
        <dbReference type="EMBL" id="KAL1496150.1"/>
    </source>
</evidence>
<comment type="caution">
    <text evidence="2">The sequence shown here is derived from an EMBL/GenBank/DDBJ whole genome shotgun (WGS) entry which is preliminary data.</text>
</comment>
<dbReference type="PANTHER" id="PTHR39290:SF6">
    <property type="entry name" value="S-ADENOSYL-L-METHIONINE-DEPENDENT METHYLTRANSFERASES SUPERFAMILY PROTEIN"/>
    <property type="match status" value="1"/>
</dbReference>
<dbReference type="Pfam" id="PF08242">
    <property type="entry name" value="Methyltransf_12"/>
    <property type="match status" value="1"/>
</dbReference>
<dbReference type="Proteomes" id="UP001515480">
    <property type="component" value="Unassembled WGS sequence"/>
</dbReference>
<gene>
    <name evidence="2" type="ORF">AB1Y20_014769</name>
</gene>
<feature type="domain" description="Methyltransferase type 12" evidence="1">
    <location>
        <begin position="618"/>
        <end position="729"/>
    </location>
</feature>
<sequence length="1022" mass="108962">MLTARPSRADQLAALLHSLIPPEVRRADWQLRGGSEPTEDAIRTLLEFHEAVVGPVCAAFAYALPCDAALRAIAARAPRGVVEVGAGTGLWASLLREYGVVVHAYDRAEFQRARGVETFTFVRDGGHEAAAAHSECALLLCWPALELECAAEYGAAGAASAPNMMASDALQCFQGDTVIYVGESAGATGFLAHLSWRTACGHTAGPVFQRKLEEGWNLVELVKTPRWPGLGDKLYIFHRKAMEELRAEEVALREASGISGHGEIGGAPVDGALRLALLSRPASTPPSPLSVLLLACGDAEALLSPLRAFGADLTCIEPLPALRARLAASHALHALRAPPSRASFDLVLAPPRFLHASSSAEAALRAVAPLLRPHAVALVACDGLLGGAGVAHARQMLRALRAPAAEWRLAVALLQTLPPSSWLRRNRLAAAARNWSDAAVARAQLLRPRRTAELPLFRLLAAARRAGLVALRPAEDAPPLPRRLAARAAALPWPWQAQLAELLAAAPLTHELCFRRRDAAPPDAAEDAAIASLEMELHARLEHGLLPAAPRRAPLAAPSGVRQQYEQLPYPPRHPADEEHRLIRSSLASINEASHFLFGGRWQRTFCAAATPFRALIAGGGTGDATVQLAVELASLHAASPHCLYSRSALVHLDLSAASVAVARARLQRRGLLHGGGAAVTLLVGSIYDLPRLGVGRFHYINHCGVLHHLPDSATALRRLAASLYPSGGIGLMVYGAVGRVGVYETQAALRLLHAGGNSSAGGAPYSAAARVADALELLPASRLMRSNAPVWSSQEARGEMGDAGVFDLLLHSLDVPYTVAQLLREVKAAGLRATGWLQPALYEPRAWLRQCSAAWGPCEELPWDSLQARLRQLSPEDAAAFAELAGGHARKHWVYLALAANASTEDGGLLTPREAGVDEADLSPCPLNLSEAVLSLVAQHAGRPLRVVSSLQGEALYMHLPRLSAAFLPRLDCKRPLRQVVADVISQVAGQLSAEEVWTEWGELARQLTGVGFLTMTDLWQ</sequence>
<organism evidence="2 3">
    <name type="scientific">Prymnesium parvum</name>
    <name type="common">Toxic golden alga</name>
    <dbReference type="NCBI Taxonomy" id="97485"/>
    <lineage>
        <taxon>Eukaryota</taxon>
        <taxon>Haptista</taxon>
        <taxon>Haptophyta</taxon>
        <taxon>Prymnesiophyceae</taxon>
        <taxon>Prymnesiales</taxon>
        <taxon>Prymnesiaceae</taxon>
        <taxon>Prymnesium</taxon>
    </lineage>
</organism>
<dbReference type="Gene3D" id="3.40.50.150">
    <property type="entry name" value="Vaccinia Virus protein VP39"/>
    <property type="match status" value="2"/>
</dbReference>
<accession>A0AB34IBV7</accession>
<dbReference type="InterPro" id="IPR029063">
    <property type="entry name" value="SAM-dependent_MTases_sf"/>
</dbReference>
<dbReference type="SUPFAM" id="SSF53335">
    <property type="entry name" value="S-adenosyl-L-methionine-dependent methyltransferases"/>
    <property type="match status" value="3"/>
</dbReference>
<keyword evidence="3" id="KW-1185">Reference proteome</keyword>
<dbReference type="PANTHER" id="PTHR39290">
    <property type="entry name" value="C3H1-TYPE DOMAIN-CONTAINING PROTEIN-RELATED"/>
    <property type="match status" value="1"/>
</dbReference>
<proteinExistence type="predicted"/>
<evidence type="ECO:0000259" key="1">
    <source>
        <dbReference type="Pfam" id="PF08242"/>
    </source>
</evidence>
<evidence type="ECO:0000313" key="3">
    <source>
        <dbReference type="Proteomes" id="UP001515480"/>
    </source>
</evidence>
<dbReference type="EMBL" id="JBGBPQ010000030">
    <property type="protein sequence ID" value="KAL1496150.1"/>
    <property type="molecule type" value="Genomic_DNA"/>
</dbReference>